<dbReference type="RefSeq" id="XP_024736130.1">
    <property type="nucleotide sequence ID" value="XM_024883267.1"/>
</dbReference>
<evidence type="ECO:0000256" key="1">
    <source>
        <dbReference type="SAM" id="MobiDB-lite"/>
    </source>
</evidence>
<organism evidence="2 3">
    <name type="scientific">Hyaloscypha bicolor E</name>
    <dbReference type="NCBI Taxonomy" id="1095630"/>
    <lineage>
        <taxon>Eukaryota</taxon>
        <taxon>Fungi</taxon>
        <taxon>Dikarya</taxon>
        <taxon>Ascomycota</taxon>
        <taxon>Pezizomycotina</taxon>
        <taxon>Leotiomycetes</taxon>
        <taxon>Helotiales</taxon>
        <taxon>Hyaloscyphaceae</taxon>
        <taxon>Hyaloscypha</taxon>
        <taxon>Hyaloscypha bicolor</taxon>
    </lineage>
</organism>
<accession>A0A2J6T878</accession>
<name>A0A2J6T878_9HELO</name>
<gene>
    <name evidence="2" type="ORF">K444DRAFT_630841</name>
</gene>
<dbReference type="AlphaFoldDB" id="A0A2J6T878"/>
<keyword evidence="3" id="KW-1185">Reference proteome</keyword>
<sequence length="270" mass="31014">MDLQDSSSSKMAPNSEKAVPPSTPKNGKHSRSVDFDLSPPPAPKKIRHRARIPTKAIFCCNNVDQIMVDNDVFAEFKQGAAKGISMAENWALIVAHSIDHLIEVVPSLELHLPRLEARYFVCMSSTNKYREVSRDGFEYFKESKRVDLVISSWYNCEEHRHGYNLSKFERTEIEGVGLKKAELSPQQFSQDKRQIMVRKFSQGRQGEIEEFERKLKNAKEEDLDEVSKRVTFGRKEEVNEVARRLSSSKISKGEDVDLHLARINMYYSES</sequence>
<dbReference type="EMBL" id="KZ613817">
    <property type="protein sequence ID" value="PMD59226.1"/>
    <property type="molecule type" value="Genomic_DNA"/>
</dbReference>
<feature type="compositionally biased region" description="Polar residues" evidence="1">
    <location>
        <begin position="1"/>
        <end position="12"/>
    </location>
</feature>
<evidence type="ECO:0000313" key="2">
    <source>
        <dbReference type="EMBL" id="PMD59226.1"/>
    </source>
</evidence>
<dbReference type="Proteomes" id="UP000235371">
    <property type="component" value="Unassembled WGS sequence"/>
</dbReference>
<proteinExistence type="predicted"/>
<dbReference type="InParanoid" id="A0A2J6T878"/>
<evidence type="ECO:0000313" key="3">
    <source>
        <dbReference type="Proteomes" id="UP000235371"/>
    </source>
</evidence>
<protein>
    <submittedName>
        <fullName evidence="2">Uncharacterized protein</fullName>
    </submittedName>
</protein>
<feature type="region of interest" description="Disordered" evidence="1">
    <location>
        <begin position="1"/>
        <end position="47"/>
    </location>
</feature>
<dbReference type="OrthoDB" id="3528831at2759"/>
<reference evidence="2 3" key="1">
    <citation type="submission" date="2016-04" db="EMBL/GenBank/DDBJ databases">
        <title>A degradative enzymes factory behind the ericoid mycorrhizal symbiosis.</title>
        <authorList>
            <consortium name="DOE Joint Genome Institute"/>
            <person name="Martino E."/>
            <person name="Morin E."/>
            <person name="Grelet G."/>
            <person name="Kuo A."/>
            <person name="Kohler A."/>
            <person name="Daghino S."/>
            <person name="Barry K."/>
            <person name="Choi C."/>
            <person name="Cichocki N."/>
            <person name="Clum A."/>
            <person name="Copeland A."/>
            <person name="Hainaut M."/>
            <person name="Haridas S."/>
            <person name="Labutti K."/>
            <person name="Lindquist E."/>
            <person name="Lipzen A."/>
            <person name="Khouja H.-R."/>
            <person name="Murat C."/>
            <person name="Ohm R."/>
            <person name="Olson A."/>
            <person name="Spatafora J."/>
            <person name="Veneault-Fourrey C."/>
            <person name="Henrissat B."/>
            <person name="Grigoriev I."/>
            <person name="Martin F."/>
            <person name="Perotto S."/>
        </authorList>
    </citation>
    <scope>NUCLEOTIDE SEQUENCE [LARGE SCALE GENOMIC DNA]</scope>
    <source>
        <strain evidence="2 3">E</strain>
    </source>
</reference>
<dbReference type="GeneID" id="36591344"/>